<keyword evidence="2" id="KW-1185">Reference proteome</keyword>
<protein>
    <submittedName>
        <fullName evidence="1">Uncharacterized protein</fullName>
    </submittedName>
</protein>
<evidence type="ECO:0000313" key="1">
    <source>
        <dbReference type="EMBL" id="KAH7329661.1"/>
    </source>
</evidence>
<accession>A0A8K0T3Q0</accession>
<name>A0A8K0T3Q0_9HYPO</name>
<gene>
    <name evidence="1" type="ORF">B0I35DRAFT_474235</name>
</gene>
<evidence type="ECO:0000313" key="2">
    <source>
        <dbReference type="Proteomes" id="UP000813444"/>
    </source>
</evidence>
<proteinExistence type="predicted"/>
<comment type="caution">
    <text evidence="1">The sequence shown here is derived from an EMBL/GenBank/DDBJ whole genome shotgun (WGS) entry which is preliminary data.</text>
</comment>
<dbReference type="AlphaFoldDB" id="A0A8K0T3Q0"/>
<dbReference type="OrthoDB" id="5028450at2759"/>
<organism evidence="1 2">
    <name type="scientific">Stachybotrys elegans</name>
    <dbReference type="NCBI Taxonomy" id="80388"/>
    <lineage>
        <taxon>Eukaryota</taxon>
        <taxon>Fungi</taxon>
        <taxon>Dikarya</taxon>
        <taxon>Ascomycota</taxon>
        <taxon>Pezizomycotina</taxon>
        <taxon>Sordariomycetes</taxon>
        <taxon>Hypocreomycetidae</taxon>
        <taxon>Hypocreales</taxon>
        <taxon>Stachybotryaceae</taxon>
        <taxon>Stachybotrys</taxon>
    </lineage>
</organism>
<sequence length="274" mass="29571">MGLAIVASRLCTVAMAYPGAELDLSGISGDAVFSSPGYIIPAGMDPEEIDENADYMVLAEPLGANHTGDFVDILPAQEVNFDVEVPATPNTLNTRAEGTTVFIGSKLTDYGCGGTIDSIRSFVGDAVYGLCKGGFCDGGREYARKVTWMANGGFRKSAWLTATMEGTYRGDATLGNIHNLVKASVQRETVSWAWRYYDSRGGQIAQSCKMAKFTNYMHIRSYAWSSTSVQMRVSLNKVEASCLAFEILERIGNTVNGVIGNGLGWINFICQQTS</sequence>
<dbReference type="EMBL" id="JAGPNK010000001">
    <property type="protein sequence ID" value="KAH7329661.1"/>
    <property type="molecule type" value="Genomic_DNA"/>
</dbReference>
<reference evidence="1" key="1">
    <citation type="journal article" date="2021" name="Nat. Commun.">
        <title>Genetic determinants of endophytism in the Arabidopsis root mycobiome.</title>
        <authorList>
            <person name="Mesny F."/>
            <person name="Miyauchi S."/>
            <person name="Thiergart T."/>
            <person name="Pickel B."/>
            <person name="Atanasova L."/>
            <person name="Karlsson M."/>
            <person name="Huettel B."/>
            <person name="Barry K.W."/>
            <person name="Haridas S."/>
            <person name="Chen C."/>
            <person name="Bauer D."/>
            <person name="Andreopoulos W."/>
            <person name="Pangilinan J."/>
            <person name="LaButti K."/>
            <person name="Riley R."/>
            <person name="Lipzen A."/>
            <person name="Clum A."/>
            <person name="Drula E."/>
            <person name="Henrissat B."/>
            <person name="Kohler A."/>
            <person name="Grigoriev I.V."/>
            <person name="Martin F.M."/>
            <person name="Hacquard S."/>
        </authorList>
    </citation>
    <scope>NUCLEOTIDE SEQUENCE</scope>
    <source>
        <strain evidence="1">MPI-CAGE-CH-0235</strain>
    </source>
</reference>
<dbReference type="Proteomes" id="UP000813444">
    <property type="component" value="Unassembled WGS sequence"/>
</dbReference>